<evidence type="ECO:0000256" key="16">
    <source>
        <dbReference type="SAM" id="MobiDB-lite"/>
    </source>
</evidence>
<evidence type="ECO:0000256" key="14">
    <source>
        <dbReference type="ARBA" id="ARBA00029382"/>
    </source>
</evidence>
<keyword evidence="8" id="KW-0378">Hydrolase</keyword>
<dbReference type="GO" id="GO:0008409">
    <property type="term" value="F:5'-3' exonuclease activity"/>
    <property type="evidence" value="ECO:0007669"/>
    <property type="project" value="TreeGrafter"/>
</dbReference>
<dbReference type="GO" id="GO:0017108">
    <property type="term" value="F:5'-flap endonuclease activity"/>
    <property type="evidence" value="ECO:0007669"/>
    <property type="project" value="TreeGrafter"/>
</dbReference>
<evidence type="ECO:0000256" key="2">
    <source>
        <dbReference type="ARBA" id="ARBA00022553"/>
    </source>
</evidence>
<evidence type="ECO:0000256" key="4">
    <source>
        <dbReference type="ARBA" id="ARBA00022722"/>
    </source>
</evidence>
<comment type="similarity">
    <text evidence="15">Belongs to the XPG/RAD2 endonuclease family. FEN1 subfamily.</text>
</comment>
<dbReference type="EMBL" id="OW240915">
    <property type="protein sequence ID" value="CAH2286291.1"/>
    <property type="molecule type" value="Genomic_DNA"/>
</dbReference>
<dbReference type="InterPro" id="IPR036279">
    <property type="entry name" value="5-3_exonuclease_C_sf"/>
</dbReference>
<keyword evidence="11" id="KW-0496">Mitochondrion</keyword>
<evidence type="ECO:0000256" key="7">
    <source>
        <dbReference type="ARBA" id="ARBA00022763"/>
    </source>
</evidence>
<evidence type="ECO:0000256" key="6">
    <source>
        <dbReference type="ARBA" id="ARBA00022759"/>
    </source>
</evidence>
<dbReference type="PANTHER" id="PTHR11081:SF71">
    <property type="entry name" value="FLAP ENDONUCLEASE 1"/>
    <property type="match status" value="1"/>
</dbReference>
<dbReference type="GO" id="GO:0003677">
    <property type="term" value="F:DNA binding"/>
    <property type="evidence" value="ECO:0007669"/>
    <property type="project" value="InterPro"/>
</dbReference>
<dbReference type="Proteomes" id="UP001295444">
    <property type="component" value="Chromosome 04"/>
</dbReference>
<dbReference type="Pfam" id="PF00752">
    <property type="entry name" value="XPG_N"/>
    <property type="match status" value="1"/>
</dbReference>
<dbReference type="GO" id="GO:0000287">
    <property type="term" value="F:magnesium ion binding"/>
    <property type="evidence" value="ECO:0007669"/>
    <property type="project" value="TreeGrafter"/>
</dbReference>
<dbReference type="InterPro" id="IPR006085">
    <property type="entry name" value="XPG_DNA_repair_N"/>
</dbReference>
<keyword evidence="13" id="KW-0539">Nucleus</keyword>
<dbReference type="GO" id="GO:0005634">
    <property type="term" value="C:nucleus"/>
    <property type="evidence" value="ECO:0007669"/>
    <property type="project" value="TreeGrafter"/>
</dbReference>
<dbReference type="Gene3D" id="3.40.50.1010">
    <property type="entry name" value="5'-nuclease"/>
    <property type="match status" value="2"/>
</dbReference>
<keyword evidence="20" id="KW-1185">Reference proteome</keyword>
<keyword evidence="12" id="KW-0234">DNA repair</keyword>
<evidence type="ECO:0000256" key="5">
    <source>
        <dbReference type="ARBA" id="ARBA00022723"/>
    </source>
</evidence>
<dbReference type="PRINTS" id="PR00853">
    <property type="entry name" value="XPGRADSUPER"/>
</dbReference>
<dbReference type="FunFam" id="1.10.150.20:FF:000009">
    <property type="entry name" value="Flap endonuclease 1"/>
    <property type="match status" value="1"/>
</dbReference>
<evidence type="ECO:0000313" key="20">
    <source>
        <dbReference type="Proteomes" id="UP001295444"/>
    </source>
</evidence>
<keyword evidence="7" id="KW-0227">DNA damage</keyword>
<dbReference type="SMART" id="SM00484">
    <property type="entry name" value="XPGI"/>
    <property type="match status" value="1"/>
</dbReference>
<dbReference type="GO" id="GO:0030145">
    <property type="term" value="F:manganese ion binding"/>
    <property type="evidence" value="ECO:0007669"/>
    <property type="project" value="TreeGrafter"/>
</dbReference>
<dbReference type="PANTHER" id="PTHR11081">
    <property type="entry name" value="FLAP ENDONUCLEASE FAMILY MEMBER"/>
    <property type="match status" value="1"/>
</dbReference>
<keyword evidence="4" id="KW-0540">Nuclease</keyword>
<dbReference type="SMART" id="SM00279">
    <property type="entry name" value="HhH2"/>
    <property type="match status" value="1"/>
</dbReference>
<dbReference type="GO" id="GO:0006260">
    <property type="term" value="P:DNA replication"/>
    <property type="evidence" value="ECO:0007669"/>
    <property type="project" value="UniProtKB-KW"/>
</dbReference>
<keyword evidence="3" id="KW-0235">DNA replication</keyword>
<evidence type="ECO:0000256" key="3">
    <source>
        <dbReference type="ARBA" id="ARBA00022705"/>
    </source>
</evidence>
<comment type="cofactor">
    <cofactor evidence="1">
        <name>Mg(2+)</name>
        <dbReference type="ChEBI" id="CHEBI:18420"/>
    </cofactor>
</comment>
<evidence type="ECO:0000256" key="10">
    <source>
        <dbReference type="ARBA" id="ARBA00022842"/>
    </source>
</evidence>
<keyword evidence="5" id="KW-0479">Metal-binding</keyword>
<dbReference type="SMART" id="SM00485">
    <property type="entry name" value="XPGN"/>
    <property type="match status" value="1"/>
</dbReference>
<dbReference type="SUPFAM" id="SSF88723">
    <property type="entry name" value="PIN domain-like"/>
    <property type="match status" value="1"/>
</dbReference>
<keyword evidence="2" id="KW-0597">Phosphoprotein</keyword>
<keyword evidence="10" id="KW-0460">Magnesium</keyword>
<evidence type="ECO:0000256" key="1">
    <source>
        <dbReference type="ARBA" id="ARBA00001946"/>
    </source>
</evidence>
<evidence type="ECO:0000256" key="15">
    <source>
        <dbReference type="ARBA" id="ARBA00034726"/>
    </source>
</evidence>
<dbReference type="AlphaFoldDB" id="A0AAD1S3A9"/>
<dbReference type="PROSITE" id="PS00841">
    <property type="entry name" value="XPG_1"/>
    <property type="match status" value="1"/>
</dbReference>
<feature type="domain" description="XPG-I" evidence="17">
    <location>
        <begin position="96"/>
        <end position="166"/>
    </location>
</feature>
<dbReference type="Pfam" id="PF00867">
    <property type="entry name" value="XPG_I"/>
    <property type="match status" value="1"/>
</dbReference>
<dbReference type="InterPro" id="IPR006086">
    <property type="entry name" value="XPG-I_dom"/>
</dbReference>
<keyword evidence="6 19" id="KW-0255">Endonuclease</keyword>
<evidence type="ECO:0000256" key="13">
    <source>
        <dbReference type="ARBA" id="ARBA00023242"/>
    </source>
</evidence>
<comment type="function">
    <text evidence="14">Structure-specific nuclease with 5'-flap endonuclease and 5'-3' exonuclease activities involved in DNA replication and repair. During DNA replication, cleaves the 5'-overhanging flap structure that is generated by displacement synthesis when DNA polymerase encounters the 5'-end of a downstream Okazaki fragment. It enters the flap from the 5'-end and then tracks to cleave the flap base, leaving a nick for ligation. Also involved in the long patch base excision repair (LP-BER) pathway, by cleaving within the apurinic/apyrimidinic (AP) site-terminated flap. Acts as a genome stabilization factor that prevents flaps from equilibrating into structures that lead to duplications and deletions. Also possesses 5'-3' exonuclease activity on nicked or gapped double-stranded DNA, and exhibits RNase H activity. Also involved in replication and repair of rDNA and in repairing mitochondrial DNA.</text>
</comment>
<evidence type="ECO:0000313" key="19">
    <source>
        <dbReference type="EMBL" id="CAH2286291.1"/>
    </source>
</evidence>
<evidence type="ECO:0000259" key="18">
    <source>
        <dbReference type="SMART" id="SM00485"/>
    </source>
</evidence>
<feature type="domain" description="XPG N-terminal" evidence="18">
    <location>
        <begin position="1"/>
        <end position="96"/>
    </location>
</feature>
<name>A0AAD1S3A9_PELCU</name>
<protein>
    <submittedName>
        <fullName evidence="19">Flap endonuclease 1-like</fullName>
    </submittedName>
</protein>
<dbReference type="GO" id="GO:0004523">
    <property type="term" value="F:RNA-DNA hybrid ribonuclease activity"/>
    <property type="evidence" value="ECO:0007669"/>
    <property type="project" value="TreeGrafter"/>
</dbReference>
<dbReference type="InterPro" id="IPR008918">
    <property type="entry name" value="HhH2"/>
</dbReference>
<dbReference type="InterPro" id="IPR019974">
    <property type="entry name" value="XPG_CS"/>
</dbReference>
<dbReference type="InterPro" id="IPR006084">
    <property type="entry name" value="XPG/Rad2"/>
</dbReference>
<proteinExistence type="inferred from homology"/>
<dbReference type="Gene3D" id="1.10.150.20">
    <property type="entry name" value="5' to 3' exonuclease, C-terminal subdomain"/>
    <property type="match status" value="1"/>
</dbReference>
<keyword evidence="9" id="KW-0269">Exonuclease</keyword>
<dbReference type="InterPro" id="IPR029060">
    <property type="entry name" value="PIN-like_dom_sf"/>
</dbReference>
<evidence type="ECO:0000256" key="8">
    <source>
        <dbReference type="ARBA" id="ARBA00022801"/>
    </source>
</evidence>
<organism evidence="19 20">
    <name type="scientific">Pelobates cultripes</name>
    <name type="common">Western spadefoot toad</name>
    <dbReference type="NCBI Taxonomy" id="61616"/>
    <lineage>
        <taxon>Eukaryota</taxon>
        <taxon>Metazoa</taxon>
        <taxon>Chordata</taxon>
        <taxon>Craniata</taxon>
        <taxon>Vertebrata</taxon>
        <taxon>Euteleostomi</taxon>
        <taxon>Amphibia</taxon>
        <taxon>Batrachia</taxon>
        <taxon>Anura</taxon>
        <taxon>Pelobatoidea</taxon>
        <taxon>Pelobatidae</taxon>
        <taxon>Pelobates</taxon>
    </lineage>
</organism>
<sequence length="312" mass="35143">MAPCALEDSEPPVSSKARLAGKVLAIDVSIFIHQLESAMPVLVNRRDENISVIKGLFNRTASMLKIGIKPLFVFDGKPPPMKHRKNTWRDLQKMLTLLGVPFIQAPGEAEATCASLVAKGLAWGTVTEDLDALPFGSTRMIRNLKANQTEEVLEYDLPKILAELKMDRKQFVDLCILLGCDYCKTIAGIGRKKALTMIQKHGNIEGILRALPQERVPKDFPFQDARRLLLEPEVITVRAEDLRWNPPDEEKLIQFLCKEKFLKESDIANKLRKIRSESPPLAKKRKVSADSSSQTQIKDFFPVAKSRRTDKN</sequence>
<gene>
    <name evidence="19" type="ORF">PECUL_23A012376</name>
</gene>
<evidence type="ECO:0000256" key="9">
    <source>
        <dbReference type="ARBA" id="ARBA00022839"/>
    </source>
</evidence>
<feature type="region of interest" description="Disordered" evidence="16">
    <location>
        <begin position="278"/>
        <end position="312"/>
    </location>
</feature>
<dbReference type="GO" id="GO:0006281">
    <property type="term" value="P:DNA repair"/>
    <property type="evidence" value="ECO:0007669"/>
    <property type="project" value="UniProtKB-KW"/>
</dbReference>
<evidence type="ECO:0000256" key="11">
    <source>
        <dbReference type="ARBA" id="ARBA00023128"/>
    </source>
</evidence>
<dbReference type="SUPFAM" id="SSF47807">
    <property type="entry name" value="5' to 3' exonuclease, C-terminal subdomain"/>
    <property type="match status" value="1"/>
</dbReference>
<reference evidence="19" key="1">
    <citation type="submission" date="2022-03" db="EMBL/GenBank/DDBJ databases">
        <authorList>
            <person name="Alioto T."/>
            <person name="Alioto T."/>
            <person name="Gomez Garrido J."/>
        </authorList>
    </citation>
    <scope>NUCLEOTIDE SEQUENCE</scope>
</reference>
<accession>A0AAD1S3A9</accession>
<evidence type="ECO:0000256" key="12">
    <source>
        <dbReference type="ARBA" id="ARBA00023204"/>
    </source>
</evidence>
<evidence type="ECO:0000259" key="17">
    <source>
        <dbReference type="SMART" id="SM00484"/>
    </source>
</evidence>